<keyword evidence="3" id="KW-1185">Reference proteome</keyword>
<organism evidence="2 3">
    <name type="scientific">Sphaerosporella brunnea</name>
    <dbReference type="NCBI Taxonomy" id="1250544"/>
    <lineage>
        <taxon>Eukaryota</taxon>
        <taxon>Fungi</taxon>
        <taxon>Dikarya</taxon>
        <taxon>Ascomycota</taxon>
        <taxon>Pezizomycotina</taxon>
        <taxon>Pezizomycetes</taxon>
        <taxon>Pezizales</taxon>
        <taxon>Pyronemataceae</taxon>
        <taxon>Sphaerosporella</taxon>
    </lineage>
</organism>
<dbReference type="InParanoid" id="A0A5J5EII9"/>
<dbReference type="EMBL" id="VXIS01000261">
    <property type="protein sequence ID" value="KAA8895485.1"/>
    <property type="molecule type" value="Genomic_DNA"/>
</dbReference>
<keyword evidence="1" id="KW-1133">Transmembrane helix</keyword>
<reference evidence="2 3" key="1">
    <citation type="submission" date="2019-09" db="EMBL/GenBank/DDBJ databases">
        <title>Draft genome of the ectomycorrhizal ascomycete Sphaerosporella brunnea.</title>
        <authorList>
            <consortium name="DOE Joint Genome Institute"/>
            <person name="Benucci G.M."/>
            <person name="Marozzi G."/>
            <person name="Antonielli L."/>
            <person name="Sanchez S."/>
            <person name="Marco P."/>
            <person name="Wang X."/>
            <person name="Falini L.B."/>
            <person name="Barry K."/>
            <person name="Haridas S."/>
            <person name="Lipzen A."/>
            <person name="Labutti K."/>
            <person name="Grigoriev I.V."/>
            <person name="Murat C."/>
            <person name="Martin F."/>
            <person name="Albertini E."/>
            <person name="Donnini D."/>
            <person name="Bonito G."/>
        </authorList>
    </citation>
    <scope>NUCLEOTIDE SEQUENCE [LARGE SCALE GENOMIC DNA]</scope>
    <source>
        <strain evidence="2 3">Sb_GMNB300</strain>
    </source>
</reference>
<dbReference type="AlphaFoldDB" id="A0A5J5EII9"/>
<name>A0A5J5EII9_9PEZI</name>
<feature type="transmembrane region" description="Helical" evidence="1">
    <location>
        <begin position="20"/>
        <end position="38"/>
    </location>
</feature>
<protein>
    <submittedName>
        <fullName evidence="2">Uncharacterized protein</fullName>
    </submittedName>
</protein>
<accession>A0A5J5EII9</accession>
<evidence type="ECO:0000313" key="2">
    <source>
        <dbReference type="EMBL" id="KAA8895485.1"/>
    </source>
</evidence>
<dbReference type="OrthoDB" id="5840532at2759"/>
<gene>
    <name evidence="2" type="ORF">FN846DRAFT_911708</name>
</gene>
<dbReference type="Proteomes" id="UP000326924">
    <property type="component" value="Unassembled WGS sequence"/>
</dbReference>
<evidence type="ECO:0000313" key="3">
    <source>
        <dbReference type="Proteomes" id="UP000326924"/>
    </source>
</evidence>
<sequence length="108" mass="11692">MVHPAGLPCAGIPIPPSAALLSAAYAFIITLIWVLQWINRYLAFGPPRSFDWTEEVVLITGAQVEAAKRHVEEELGTVTVLINNAAVVHGKPLLQLSFNDVENMVGDS</sequence>
<comment type="caution">
    <text evidence="2">The sequence shown here is derived from an EMBL/GenBank/DDBJ whole genome shotgun (WGS) entry which is preliminary data.</text>
</comment>
<keyword evidence="1" id="KW-0812">Transmembrane</keyword>
<dbReference type="SUPFAM" id="SSF51735">
    <property type="entry name" value="NAD(P)-binding Rossmann-fold domains"/>
    <property type="match status" value="1"/>
</dbReference>
<proteinExistence type="predicted"/>
<keyword evidence="1" id="KW-0472">Membrane</keyword>
<dbReference type="Gene3D" id="3.40.50.720">
    <property type="entry name" value="NAD(P)-binding Rossmann-like Domain"/>
    <property type="match status" value="1"/>
</dbReference>
<dbReference type="InterPro" id="IPR036291">
    <property type="entry name" value="NAD(P)-bd_dom_sf"/>
</dbReference>
<evidence type="ECO:0000256" key="1">
    <source>
        <dbReference type="SAM" id="Phobius"/>
    </source>
</evidence>